<dbReference type="FunFam" id="3.40.1010.10:FF:000006">
    <property type="entry name" value="Siroheme synthase, putative"/>
    <property type="match status" value="1"/>
</dbReference>
<keyword evidence="16" id="KW-1185">Reference proteome</keyword>
<dbReference type="GO" id="GO:0009086">
    <property type="term" value="P:methionine biosynthetic process"/>
    <property type="evidence" value="ECO:0007669"/>
    <property type="project" value="UniProtKB-KW"/>
</dbReference>
<dbReference type="PROSITE" id="PS00839">
    <property type="entry name" value="SUMT_1"/>
    <property type="match status" value="1"/>
</dbReference>
<keyword evidence="9" id="KW-0627">Porphyrin biosynthesis</keyword>
<dbReference type="Gene3D" id="3.40.50.720">
    <property type="entry name" value="NAD(P)-binding Rossmann-like Domain"/>
    <property type="match status" value="1"/>
</dbReference>
<comment type="similarity">
    <text evidence="1 12">Belongs to the precorrin methyltransferase family.</text>
</comment>
<dbReference type="Gene3D" id="3.40.1010.10">
    <property type="entry name" value="Cobalt-precorrin-4 Transmethylase, Domain 1"/>
    <property type="match status" value="1"/>
</dbReference>
<dbReference type="Gene3D" id="1.10.3280.10">
    <property type="entry name" value="Siroheme synthase, domain 3"/>
    <property type="match status" value="1"/>
</dbReference>
<evidence type="ECO:0000256" key="4">
    <source>
        <dbReference type="ARBA" id="ARBA00022679"/>
    </source>
</evidence>
<evidence type="ECO:0000256" key="2">
    <source>
        <dbReference type="ARBA" id="ARBA00022603"/>
    </source>
</evidence>
<dbReference type="InterPro" id="IPR000878">
    <property type="entry name" value="4pyrrol_Mease"/>
</dbReference>
<protein>
    <recommendedName>
        <fullName evidence="17">Precorrin-2 dehydrogenase</fullName>
    </recommendedName>
</protein>
<keyword evidence="6" id="KW-0560">Oxidoreductase</keyword>
<keyword evidence="8" id="KW-0486">Methionine biosynthesis</keyword>
<evidence type="ECO:0008006" key="17">
    <source>
        <dbReference type="Google" id="ProtNLM"/>
    </source>
</evidence>
<dbReference type="SUPFAM" id="SSF51735">
    <property type="entry name" value="NAD(P)-binding Rossmann-fold domains"/>
    <property type="match status" value="1"/>
</dbReference>
<dbReference type="SUPFAM" id="SSF53790">
    <property type="entry name" value="Tetrapyrrole methylase"/>
    <property type="match status" value="1"/>
</dbReference>
<keyword evidence="4 12" id="KW-0808">Transferase</keyword>
<keyword evidence="5" id="KW-0949">S-adenosyl-L-methionine</keyword>
<evidence type="ECO:0000256" key="8">
    <source>
        <dbReference type="ARBA" id="ARBA00023167"/>
    </source>
</evidence>
<comment type="catalytic activity">
    <reaction evidence="10">
        <text>uroporphyrinogen III + 2 S-adenosyl-L-methionine = precorrin-2 + 2 S-adenosyl-L-homocysteine + H(+)</text>
        <dbReference type="Rhea" id="RHEA:32459"/>
        <dbReference type="ChEBI" id="CHEBI:15378"/>
        <dbReference type="ChEBI" id="CHEBI:57308"/>
        <dbReference type="ChEBI" id="CHEBI:57856"/>
        <dbReference type="ChEBI" id="CHEBI:58827"/>
        <dbReference type="ChEBI" id="CHEBI:59789"/>
        <dbReference type="EC" id="2.1.1.107"/>
    </reaction>
</comment>
<evidence type="ECO:0000256" key="10">
    <source>
        <dbReference type="ARBA" id="ARBA00052360"/>
    </source>
</evidence>
<evidence type="ECO:0000313" key="16">
    <source>
        <dbReference type="Proteomes" id="UP000019384"/>
    </source>
</evidence>
<dbReference type="RefSeq" id="XP_022457111.1">
    <property type="nucleotide sequence ID" value="XM_022605665.1"/>
</dbReference>
<evidence type="ECO:0000256" key="12">
    <source>
        <dbReference type="RuleBase" id="RU003960"/>
    </source>
</evidence>
<dbReference type="STRING" id="1382522.W6MHF4"/>
<evidence type="ECO:0000256" key="5">
    <source>
        <dbReference type="ARBA" id="ARBA00022691"/>
    </source>
</evidence>
<evidence type="ECO:0000256" key="3">
    <source>
        <dbReference type="ARBA" id="ARBA00022605"/>
    </source>
</evidence>
<evidence type="ECO:0000256" key="9">
    <source>
        <dbReference type="ARBA" id="ARBA00023244"/>
    </source>
</evidence>
<dbReference type="PIRSF" id="PIRSF036555">
    <property type="entry name" value="SUMT_yeast"/>
    <property type="match status" value="1"/>
</dbReference>
<dbReference type="InterPro" id="IPR006366">
    <property type="entry name" value="CobA/CysG_C"/>
</dbReference>
<dbReference type="Pfam" id="PF13241">
    <property type="entry name" value="NAD_binding_7"/>
    <property type="match status" value="1"/>
</dbReference>
<dbReference type="Pfam" id="PF00590">
    <property type="entry name" value="TP_methylase"/>
    <property type="match status" value="1"/>
</dbReference>
<dbReference type="InterPro" id="IPR035996">
    <property type="entry name" value="4pyrrol_Methylase_sf"/>
</dbReference>
<dbReference type="InterPro" id="IPR014777">
    <property type="entry name" value="4pyrrole_Mease_sub1"/>
</dbReference>
<dbReference type="GO" id="GO:0016491">
    <property type="term" value="F:oxidoreductase activity"/>
    <property type="evidence" value="ECO:0007669"/>
    <property type="project" value="UniProtKB-KW"/>
</dbReference>
<evidence type="ECO:0000259" key="13">
    <source>
        <dbReference type="Pfam" id="PF00590"/>
    </source>
</evidence>
<dbReference type="FunFam" id="3.30.950.10:FF:000005">
    <property type="entry name" value="Uroporphyrin-III c-methyltransferase, putative"/>
    <property type="match status" value="1"/>
</dbReference>
<dbReference type="InterPro" id="IPR003043">
    <property type="entry name" value="Uropor_MeTrfase_CS"/>
</dbReference>
<dbReference type="NCBIfam" id="TIGR01469">
    <property type="entry name" value="cobA_cysG_Cterm"/>
    <property type="match status" value="1"/>
</dbReference>
<evidence type="ECO:0000256" key="6">
    <source>
        <dbReference type="ARBA" id="ARBA00023002"/>
    </source>
</evidence>
<dbReference type="InterPro" id="IPR036291">
    <property type="entry name" value="NAD(P)-bd_dom_sf"/>
</dbReference>
<sequence length="524" mass="57432">MTKLLVALNCRDEVHLIIGSSSLAATRIRSSLDGGAKPVLISPRLDSVGLENLVDQEREGLPNLWIQRSFQTSDLTTLGRPEVENVVDRVFVVSDDLELKNEVYQNCKRLRIPISCSDSPELCTFTMLASYTSGDFQMGVTTNGKGCHLASRIKRELTQQLPSDIAQICENIGDLRTKIRQEDNHITLPGEEDDDALQTSRLNALVPEFEMSEEQKKKQRMRWLSQIVEYYPLNKLSKVSVEDLSKAYQDSKTQTVSTGTGSISLVGSGPGSVSLLTIGALSEIHGADLILADKLVPQQVLDLIPRNTDVFIARKFPGNAEAAQQELLQMGLQALRNGLKVIRLKQGDPYIFGRGGEEYLFFKDNGFTPVVLPGITSALSAPVVSQIPATHREVADQVLICTGTGRRGVLPDLPGYVKSRTTVFLMALHRMSELAPALVARGWDPTVPLAIVERAACPDQRVVRTTLQNVVEAYEAVGSRPPGLLVVGWACQVMKPPVEAKWHVEEGCALEGLQLGSILETLKC</sequence>
<accession>W6MHF4</accession>
<dbReference type="PROSITE" id="PS00840">
    <property type="entry name" value="SUMT_2"/>
    <property type="match status" value="1"/>
</dbReference>
<proteinExistence type="inferred from homology"/>
<dbReference type="OrthoDB" id="508204at2759"/>
<keyword evidence="3" id="KW-0028">Amino-acid biosynthesis</keyword>
<dbReference type="PANTHER" id="PTHR45790">
    <property type="entry name" value="SIROHEME SYNTHASE-RELATED"/>
    <property type="match status" value="1"/>
</dbReference>
<dbReference type="GO" id="GO:0004851">
    <property type="term" value="F:uroporphyrin-III C-methyltransferase activity"/>
    <property type="evidence" value="ECO:0007669"/>
    <property type="project" value="UniProtKB-EC"/>
</dbReference>
<dbReference type="Proteomes" id="UP000019384">
    <property type="component" value="Unassembled WGS sequence"/>
</dbReference>
<dbReference type="GO" id="GO:0019354">
    <property type="term" value="P:siroheme biosynthetic process"/>
    <property type="evidence" value="ECO:0007669"/>
    <property type="project" value="InterPro"/>
</dbReference>
<reference evidence="15" key="1">
    <citation type="submission" date="2013-12" db="EMBL/GenBank/DDBJ databases">
        <authorList>
            <person name="Genoscope - CEA"/>
        </authorList>
    </citation>
    <scope>NUCLEOTIDE SEQUENCE</scope>
    <source>
        <strain evidence="15">CBS 1993</strain>
    </source>
</reference>
<feature type="domain" description="Siroheme synthase central" evidence="14">
    <location>
        <begin position="134"/>
        <end position="160"/>
    </location>
</feature>
<organism evidence="15 16">
    <name type="scientific">Kuraishia capsulata CBS 1993</name>
    <dbReference type="NCBI Taxonomy" id="1382522"/>
    <lineage>
        <taxon>Eukaryota</taxon>
        <taxon>Fungi</taxon>
        <taxon>Dikarya</taxon>
        <taxon>Ascomycota</taxon>
        <taxon>Saccharomycotina</taxon>
        <taxon>Pichiomycetes</taxon>
        <taxon>Pichiales</taxon>
        <taxon>Pichiaceae</taxon>
        <taxon>Kuraishia</taxon>
    </lineage>
</organism>
<gene>
    <name evidence="15" type="ORF">KUCA_T00001065001</name>
</gene>
<dbReference type="InterPro" id="IPR050161">
    <property type="entry name" value="Siro_Cobalamin_biosynth"/>
</dbReference>
<dbReference type="EMBL" id="HG793125">
    <property type="protein sequence ID" value="CDK25098.1"/>
    <property type="molecule type" value="Genomic_DNA"/>
</dbReference>
<evidence type="ECO:0000256" key="7">
    <source>
        <dbReference type="ARBA" id="ARBA00023027"/>
    </source>
</evidence>
<dbReference type="PANTHER" id="PTHR45790:SF6">
    <property type="entry name" value="UROPORPHYRINOGEN-III C-METHYLTRANSFERASE"/>
    <property type="match status" value="1"/>
</dbReference>
<reference evidence="15" key="2">
    <citation type="submission" date="2014-02" db="EMBL/GenBank/DDBJ databases">
        <title>Complete DNA sequence of /Kuraishia capsulata/ illustrates novel genomic features among budding yeasts (/Saccharomycotina/).</title>
        <authorList>
            <person name="Morales L."/>
            <person name="Noel B."/>
            <person name="Porcel B."/>
            <person name="Marcet-Houben M."/>
            <person name="Hullo M-F."/>
            <person name="Sacerdot C."/>
            <person name="Tekaia F."/>
            <person name="Leh-Louis V."/>
            <person name="Despons L."/>
            <person name="Khanna V."/>
            <person name="Aury J-M."/>
            <person name="Barbe V."/>
            <person name="Couloux A."/>
            <person name="Labadie K."/>
            <person name="Pelletier E."/>
            <person name="Souciet J-L."/>
            <person name="Boekhout T."/>
            <person name="Gabaldon T."/>
            <person name="Wincker P."/>
            <person name="Dujon B."/>
        </authorList>
    </citation>
    <scope>NUCLEOTIDE SEQUENCE</scope>
    <source>
        <strain evidence="15">CBS 1993</strain>
    </source>
</reference>
<dbReference type="GO" id="GO:0032259">
    <property type="term" value="P:methylation"/>
    <property type="evidence" value="ECO:0007669"/>
    <property type="project" value="UniProtKB-KW"/>
</dbReference>
<dbReference type="AlphaFoldDB" id="W6MHF4"/>
<dbReference type="Pfam" id="PF14824">
    <property type="entry name" value="Sirohm_synth_M"/>
    <property type="match status" value="1"/>
</dbReference>
<name>W6MHF4_9ASCO</name>
<dbReference type="InterPro" id="IPR014776">
    <property type="entry name" value="4pyrrole_Mease_sub2"/>
</dbReference>
<dbReference type="HOGENOM" id="CLU_011276_2_2_1"/>
<dbReference type="CDD" id="cd11642">
    <property type="entry name" value="SUMT"/>
    <property type="match status" value="1"/>
</dbReference>
<dbReference type="GeneID" id="34518499"/>
<feature type="domain" description="Tetrapyrrole methylase" evidence="13">
    <location>
        <begin position="263"/>
        <end position="469"/>
    </location>
</feature>
<evidence type="ECO:0000256" key="1">
    <source>
        <dbReference type="ARBA" id="ARBA00005879"/>
    </source>
</evidence>
<keyword evidence="7" id="KW-0520">NAD</keyword>
<dbReference type="GO" id="GO:0000103">
    <property type="term" value="P:sulfate assimilation"/>
    <property type="evidence" value="ECO:0007669"/>
    <property type="project" value="InterPro"/>
</dbReference>
<evidence type="ECO:0000313" key="15">
    <source>
        <dbReference type="EMBL" id="CDK25098.1"/>
    </source>
</evidence>
<evidence type="ECO:0000256" key="11">
    <source>
        <dbReference type="ARBA" id="ARBA00055636"/>
    </source>
</evidence>
<dbReference type="Gene3D" id="3.30.950.10">
    <property type="entry name" value="Methyltransferase, Cobalt-precorrin-4 Transmethylase, Domain 2"/>
    <property type="match status" value="1"/>
</dbReference>
<evidence type="ECO:0000259" key="14">
    <source>
        <dbReference type="Pfam" id="PF14824"/>
    </source>
</evidence>
<dbReference type="SUPFAM" id="SSF75615">
    <property type="entry name" value="Siroheme synthase middle domains-like"/>
    <property type="match status" value="1"/>
</dbReference>
<comment type="function">
    <text evidence="11">Siroheme synthase involved in methionine biosynthesis.</text>
</comment>
<dbReference type="InterPro" id="IPR012066">
    <property type="entry name" value="Met1_fungi"/>
</dbReference>
<dbReference type="InterPro" id="IPR028281">
    <property type="entry name" value="Sirohaem_synthase_central"/>
</dbReference>
<keyword evidence="2 12" id="KW-0489">Methyltransferase</keyword>